<dbReference type="EMBL" id="KV441392">
    <property type="protein sequence ID" value="OAF60122.1"/>
    <property type="molecule type" value="Genomic_DNA"/>
</dbReference>
<feature type="compositionally biased region" description="Low complexity" evidence="1">
    <location>
        <begin position="8"/>
        <end position="19"/>
    </location>
</feature>
<dbReference type="RefSeq" id="XP_024325404.1">
    <property type="nucleotide sequence ID" value="XM_024466544.1"/>
</dbReference>
<sequence>MATKAVESLSSSLSTTTISPGRRPYTGSCGYTKYLTLPPPIISANPPSPSASGNATVRPARRFRQGHLHAIHYRDELALIVLVMGYTSA</sequence>
<dbReference type="GeneID" id="36285968"/>
<organism evidence="2">
    <name type="scientific">Pseudogymnoascus destructans</name>
    <dbReference type="NCBI Taxonomy" id="655981"/>
    <lineage>
        <taxon>Eukaryota</taxon>
        <taxon>Fungi</taxon>
        <taxon>Dikarya</taxon>
        <taxon>Ascomycota</taxon>
        <taxon>Pezizomycotina</taxon>
        <taxon>Leotiomycetes</taxon>
        <taxon>Thelebolales</taxon>
        <taxon>Thelebolaceae</taxon>
        <taxon>Pseudogymnoascus</taxon>
    </lineage>
</organism>
<name>A0A177AFD4_9PEZI</name>
<reference evidence="2" key="1">
    <citation type="submission" date="2016-03" db="EMBL/GenBank/DDBJ databases">
        <title>Updated assembly of Pseudogymnoascus destructans, the fungus causing white-nose syndrome of bats.</title>
        <authorList>
            <person name="Palmer J.M."/>
            <person name="Drees K.P."/>
            <person name="Foster J.T."/>
            <person name="Lindner D.L."/>
        </authorList>
    </citation>
    <scope>NUCLEOTIDE SEQUENCE [LARGE SCALE GENOMIC DNA]</scope>
    <source>
        <strain evidence="2">20631-21</strain>
    </source>
</reference>
<accession>A0A177AFD4</accession>
<gene>
    <name evidence="2" type="ORF">VC83_02891</name>
</gene>
<evidence type="ECO:0000256" key="1">
    <source>
        <dbReference type="SAM" id="MobiDB-lite"/>
    </source>
</evidence>
<dbReference type="AlphaFoldDB" id="A0A177AFD4"/>
<feature type="region of interest" description="Disordered" evidence="1">
    <location>
        <begin position="1"/>
        <end position="24"/>
    </location>
</feature>
<evidence type="ECO:0000313" key="2">
    <source>
        <dbReference type="EMBL" id="OAF60122.1"/>
    </source>
</evidence>
<proteinExistence type="predicted"/>
<dbReference type="Proteomes" id="UP000077154">
    <property type="component" value="Unassembled WGS sequence"/>
</dbReference>
<protein>
    <submittedName>
        <fullName evidence="2">Uncharacterized protein</fullName>
    </submittedName>
</protein>